<name>A0A0N5BC98_STREA</name>
<proteinExistence type="predicted"/>
<evidence type="ECO:0000313" key="2">
    <source>
        <dbReference type="Proteomes" id="UP000046392"/>
    </source>
</evidence>
<evidence type="ECO:0000256" key="1">
    <source>
        <dbReference type="SAM" id="MobiDB-lite"/>
    </source>
</evidence>
<dbReference type="WBParaSite" id="SPAL_0000364600.1">
    <property type="protein sequence ID" value="SPAL_0000364600.1"/>
    <property type="gene ID" value="SPAL_0000364600"/>
</dbReference>
<keyword evidence="2" id="KW-1185">Reference proteome</keyword>
<feature type="region of interest" description="Disordered" evidence="1">
    <location>
        <begin position="1"/>
        <end position="48"/>
    </location>
</feature>
<reference evidence="3" key="1">
    <citation type="submission" date="2017-02" db="UniProtKB">
        <authorList>
            <consortium name="WormBaseParasite"/>
        </authorList>
    </citation>
    <scope>IDENTIFICATION</scope>
</reference>
<accession>A0A0N5BC98</accession>
<dbReference type="Proteomes" id="UP000046392">
    <property type="component" value="Unplaced"/>
</dbReference>
<evidence type="ECO:0000313" key="3">
    <source>
        <dbReference type="WBParaSite" id="SPAL_0000364600.1"/>
    </source>
</evidence>
<dbReference type="AlphaFoldDB" id="A0A0N5BC98"/>
<protein>
    <submittedName>
        <fullName evidence="3">F-box domain-containing protein</fullName>
    </submittedName>
</protein>
<organism evidence="2 3">
    <name type="scientific">Strongyloides papillosus</name>
    <name type="common">Intestinal threadworm</name>
    <dbReference type="NCBI Taxonomy" id="174720"/>
    <lineage>
        <taxon>Eukaryota</taxon>
        <taxon>Metazoa</taxon>
        <taxon>Ecdysozoa</taxon>
        <taxon>Nematoda</taxon>
        <taxon>Chromadorea</taxon>
        <taxon>Rhabditida</taxon>
        <taxon>Tylenchina</taxon>
        <taxon>Panagrolaimomorpha</taxon>
        <taxon>Strongyloidoidea</taxon>
        <taxon>Strongyloididae</taxon>
        <taxon>Strongyloides</taxon>
    </lineage>
</organism>
<sequence length="146" mass="17006">MENNNKAVVIKSDDENDKMEKNDESGTMEINTESGTMESSTESGTMETNNESDYIQFPLTLLQDKIVKLVLEKHNWQTIYQLRLSSRYFNAMIVKDTDRFAKRAMRYLFVKSTIDGNSVMKADYFTGCELKNFRLERIYSDNHEVS</sequence>
<feature type="compositionally biased region" description="Low complexity" evidence="1">
    <location>
        <begin position="32"/>
        <end position="48"/>
    </location>
</feature>